<name>A0A8X6P4Z6_NEPPI</name>
<gene>
    <name evidence="1" type="ORF">NPIL_213761</name>
</gene>
<dbReference type="Proteomes" id="UP000887013">
    <property type="component" value="Unassembled WGS sequence"/>
</dbReference>
<protein>
    <submittedName>
        <fullName evidence="1">Uncharacterized protein</fullName>
    </submittedName>
</protein>
<evidence type="ECO:0000313" key="1">
    <source>
        <dbReference type="EMBL" id="GFT51276.1"/>
    </source>
</evidence>
<organism evidence="1 2">
    <name type="scientific">Nephila pilipes</name>
    <name type="common">Giant wood spider</name>
    <name type="synonym">Nephila maculata</name>
    <dbReference type="NCBI Taxonomy" id="299642"/>
    <lineage>
        <taxon>Eukaryota</taxon>
        <taxon>Metazoa</taxon>
        <taxon>Ecdysozoa</taxon>
        <taxon>Arthropoda</taxon>
        <taxon>Chelicerata</taxon>
        <taxon>Arachnida</taxon>
        <taxon>Araneae</taxon>
        <taxon>Araneomorphae</taxon>
        <taxon>Entelegynae</taxon>
        <taxon>Araneoidea</taxon>
        <taxon>Nephilidae</taxon>
        <taxon>Nephila</taxon>
    </lineage>
</organism>
<reference evidence="1" key="1">
    <citation type="submission" date="2020-08" db="EMBL/GenBank/DDBJ databases">
        <title>Multicomponent nature underlies the extraordinary mechanical properties of spider dragline silk.</title>
        <authorList>
            <person name="Kono N."/>
            <person name="Nakamura H."/>
            <person name="Mori M."/>
            <person name="Yoshida Y."/>
            <person name="Ohtoshi R."/>
            <person name="Malay A.D."/>
            <person name="Moran D.A.P."/>
            <person name="Tomita M."/>
            <person name="Numata K."/>
            <person name="Arakawa K."/>
        </authorList>
    </citation>
    <scope>NUCLEOTIDE SEQUENCE</scope>
</reference>
<dbReference type="EMBL" id="BMAW01065638">
    <property type="protein sequence ID" value="GFT51276.1"/>
    <property type="molecule type" value="Genomic_DNA"/>
</dbReference>
<dbReference type="OrthoDB" id="6435040at2759"/>
<accession>A0A8X6P4Z6</accession>
<proteinExistence type="predicted"/>
<evidence type="ECO:0000313" key="2">
    <source>
        <dbReference type="Proteomes" id="UP000887013"/>
    </source>
</evidence>
<dbReference type="AlphaFoldDB" id="A0A8X6P4Z6"/>
<comment type="caution">
    <text evidence="1">The sequence shown here is derived from an EMBL/GenBank/DDBJ whole genome shotgun (WGS) entry which is preliminary data.</text>
</comment>
<sequence length="99" mass="11658">MRSEVVSRDPVFLANGSGVLLGEVQANLSDDRLRKVERPLRYLSQVRLLALLCGFSLQRFMDRLLEDQRYFFLLSTCRFSGLPSVDLWLRNIREYYLVR</sequence>
<keyword evidence="2" id="KW-1185">Reference proteome</keyword>